<dbReference type="STRING" id="623281.SAMN05421747_104120"/>
<dbReference type="Proteomes" id="UP000199577">
    <property type="component" value="Unassembled WGS sequence"/>
</dbReference>
<protein>
    <submittedName>
        <fullName evidence="1">Uncharacterized protein</fullName>
    </submittedName>
</protein>
<reference evidence="2" key="1">
    <citation type="submission" date="2016-10" db="EMBL/GenBank/DDBJ databases">
        <authorList>
            <person name="Varghese N."/>
            <person name="Submissions S."/>
        </authorList>
    </citation>
    <scope>NUCLEOTIDE SEQUENCE [LARGE SCALE GENOMIC DNA]</scope>
    <source>
        <strain evidence="2">DSM 22900</strain>
    </source>
</reference>
<name>A0A1I1GD59_9SPHI</name>
<proteinExistence type="predicted"/>
<gene>
    <name evidence="1" type="ORF">SAMN05421747_104120</name>
</gene>
<dbReference type="AlphaFoldDB" id="A0A1I1GD59"/>
<evidence type="ECO:0000313" key="2">
    <source>
        <dbReference type="Proteomes" id="UP000199577"/>
    </source>
</evidence>
<sequence>MPQTLNKFNKAIIFGHAKIVFIQRLTKKHIHSLFDIHVSTCWSCIGIVTVYRLFC</sequence>
<accession>A0A1I1GD59</accession>
<keyword evidence="2" id="KW-1185">Reference proteome</keyword>
<evidence type="ECO:0000313" key="1">
    <source>
        <dbReference type="EMBL" id="SFC09511.1"/>
    </source>
</evidence>
<organism evidence="1 2">
    <name type="scientific">Parapedobacter composti</name>
    <dbReference type="NCBI Taxonomy" id="623281"/>
    <lineage>
        <taxon>Bacteria</taxon>
        <taxon>Pseudomonadati</taxon>
        <taxon>Bacteroidota</taxon>
        <taxon>Sphingobacteriia</taxon>
        <taxon>Sphingobacteriales</taxon>
        <taxon>Sphingobacteriaceae</taxon>
        <taxon>Parapedobacter</taxon>
    </lineage>
</organism>
<dbReference type="EMBL" id="FOLL01000004">
    <property type="protein sequence ID" value="SFC09511.1"/>
    <property type="molecule type" value="Genomic_DNA"/>
</dbReference>